<sequence length="278" mass="30018">MMPSDLVKGAATDDAANGQDQPTSSPASSPQIRAITFDLDDTLWSCTPIIVSALSALREFLTSRYPSITQTYTLEAMRAVEKRVKGERPALVHDMTASKRAMLRECAIGAGYEHQCDQIADEAIEVFLAHRNAVEHHLFEGCTDLLHRCQALGLRIGTVTNGNADPERIPFLQPFVSVHVCAAHVNASKPSPLPFLRACELLECHPSQVLHVGDSIENDVVPARQVGMRTVYIPYPRDSGSGDGVKNGDGSGQQCAPDYVFGTLTSFCEGLQGIVQGA</sequence>
<dbReference type="EMBL" id="HBGB01019416">
    <property type="protein sequence ID" value="CAD9056175.1"/>
    <property type="molecule type" value="Transcribed_RNA"/>
</dbReference>
<dbReference type="InterPro" id="IPR023214">
    <property type="entry name" value="HAD_sf"/>
</dbReference>
<feature type="region of interest" description="Disordered" evidence="2">
    <location>
        <begin position="1"/>
        <end position="31"/>
    </location>
</feature>
<dbReference type="AlphaFoldDB" id="A0A7S1JWH3"/>
<dbReference type="NCBIfam" id="TIGR01549">
    <property type="entry name" value="HAD-SF-IA-v1"/>
    <property type="match status" value="1"/>
</dbReference>
<dbReference type="InterPro" id="IPR051540">
    <property type="entry name" value="S-2-haloacid_dehalogenase"/>
</dbReference>
<accession>A0A7S1JWH3</accession>
<reference evidence="3" key="1">
    <citation type="submission" date="2021-01" db="EMBL/GenBank/DDBJ databases">
        <authorList>
            <person name="Corre E."/>
            <person name="Pelletier E."/>
            <person name="Niang G."/>
            <person name="Scheremetjew M."/>
            <person name="Finn R."/>
            <person name="Kale V."/>
            <person name="Holt S."/>
            <person name="Cochrane G."/>
            <person name="Meng A."/>
            <person name="Brown T."/>
            <person name="Cohen L."/>
        </authorList>
    </citation>
    <scope>NUCLEOTIDE SEQUENCE</scope>
    <source>
        <strain evidence="3">CCMP3346</strain>
    </source>
</reference>
<dbReference type="InterPro" id="IPR006439">
    <property type="entry name" value="HAD-SF_hydro_IA"/>
</dbReference>
<dbReference type="SUPFAM" id="SSF56784">
    <property type="entry name" value="HAD-like"/>
    <property type="match status" value="1"/>
</dbReference>
<organism evidence="3">
    <name type="scientific">Vitrella brassicaformis</name>
    <dbReference type="NCBI Taxonomy" id="1169539"/>
    <lineage>
        <taxon>Eukaryota</taxon>
        <taxon>Sar</taxon>
        <taxon>Alveolata</taxon>
        <taxon>Colpodellida</taxon>
        <taxon>Vitrellaceae</taxon>
        <taxon>Vitrella</taxon>
    </lineage>
</organism>
<dbReference type="Pfam" id="PF00702">
    <property type="entry name" value="Hydrolase"/>
    <property type="match status" value="1"/>
</dbReference>
<evidence type="ECO:0000256" key="2">
    <source>
        <dbReference type="SAM" id="MobiDB-lite"/>
    </source>
</evidence>
<name>A0A7S1JWH3_9ALVE</name>
<dbReference type="PANTHER" id="PTHR43316:SF8">
    <property type="entry name" value="HAD FAMILY HYDROLASE"/>
    <property type="match status" value="1"/>
</dbReference>
<dbReference type="InterPro" id="IPR036412">
    <property type="entry name" value="HAD-like_sf"/>
</dbReference>
<gene>
    <name evidence="3" type="ORF">VBRA1451_LOCUS11240</name>
</gene>
<protein>
    <submittedName>
        <fullName evidence="3">Uncharacterized protein</fullName>
    </submittedName>
</protein>
<dbReference type="Gene3D" id="3.40.50.1000">
    <property type="entry name" value="HAD superfamily/HAD-like"/>
    <property type="match status" value="1"/>
</dbReference>
<dbReference type="GO" id="GO:0016787">
    <property type="term" value="F:hydrolase activity"/>
    <property type="evidence" value="ECO:0007669"/>
    <property type="project" value="UniProtKB-KW"/>
</dbReference>
<feature type="compositionally biased region" description="Polar residues" evidence="2">
    <location>
        <begin position="18"/>
        <end position="31"/>
    </location>
</feature>
<dbReference type="Gene3D" id="1.20.120.1600">
    <property type="match status" value="1"/>
</dbReference>
<dbReference type="PANTHER" id="PTHR43316">
    <property type="entry name" value="HYDROLASE, HALOACID DELAHOGENASE-RELATED"/>
    <property type="match status" value="1"/>
</dbReference>
<evidence type="ECO:0000313" key="3">
    <source>
        <dbReference type="EMBL" id="CAD9056175.1"/>
    </source>
</evidence>
<dbReference type="SFLD" id="SFLDS00003">
    <property type="entry name" value="Haloacid_Dehalogenase"/>
    <property type="match status" value="1"/>
</dbReference>
<dbReference type="SFLD" id="SFLDG01129">
    <property type="entry name" value="C1.5:_HAD__Beta-PGM__Phosphata"/>
    <property type="match status" value="1"/>
</dbReference>
<keyword evidence="1" id="KW-0378">Hydrolase</keyword>
<evidence type="ECO:0000256" key="1">
    <source>
        <dbReference type="ARBA" id="ARBA00022801"/>
    </source>
</evidence>
<proteinExistence type="predicted"/>